<keyword evidence="6 9" id="KW-0472">Membrane</keyword>
<comment type="caution">
    <text evidence="11">The sequence shown here is derived from an EMBL/GenBank/DDBJ whole genome shotgun (WGS) entry which is preliminary data.</text>
</comment>
<dbReference type="Gene3D" id="1.25.40.20">
    <property type="entry name" value="Ankyrin repeat-containing domain"/>
    <property type="match status" value="1"/>
</dbReference>
<dbReference type="PANTHER" id="PTHR24186">
    <property type="entry name" value="PROTEIN PHOSPHATASE 1 REGULATORY SUBUNIT"/>
    <property type="match status" value="1"/>
</dbReference>
<keyword evidence="2 9" id="KW-0812">Transmembrane</keyword>
<feature type="repeat" description="ANK" evidence="7">
    <location>
        <begin position="253"/>
        <end position="285"/>
    </location>
</feature>
<comment type="subcellular location">
    <subcellularLocation>
        <location evidence="1">Membrane</location>
        <topology evidence="1">Multi-pass membrane protein</topology>
    </subcellularLocation>
</comment>
<evidence type="ECO:0000256" key="8">
    <source>
        <dbReference type="SAM" id="MobiDB-lite"/>
    </source>
</evidence>
<evidence type="ECO:0000259" key="10">
    <source>
        <dbReference type="Pfam" id="PF13962"/>
    </source>
</evidence>
<dbReference type="AlphaFoldDB" id="A0AAD6ENY2"/>
<dbReference type="SMART" id="SM00248">
    <property type="entry name" value="ANK"/>
    <property type="match status" value="8"/>
</dbReference>
<evidence type="ECO:0000256" key="1">
    <source>
        <dbReference type="ARBA" id="ARBA00004141"/>
    </source>
</evidence>
<evidence type="ECO:0000256" key="7">
    <source>
        <dbReference type="PROSITE-ProRule" id="PRU00023"/>
    </source>
</evidence>
<dbReference type="PROSITE" id="PS50297">
    <property type="entry name" value="ANK_REP_REGION"/>
    <property type="match status" value="2"/>
</dbReference>
<feature type="transmembrane region" description="Helical" evidence="9">
    <location>
        <begin position="540"/>
        <end position="559"/>
    </location>
</feature>
<accession>A0AAD6ENY2</accession>
<organism evidence="11 12">
    <name type="scientific">Rhynchospora tenuis</name>
    <dbReference type="NCBI Taxonomy" id="198213"/>
    <lineage>
        <taxon>Eukaryota</taxon>
        <taxon>Viridiplantae</taxon>
        <taxon>Streptophyta</taxon>
        <taxon>Embryophyta</taxon>
        <taxon>Tracheophyta</taxon>
        <taxon>Spermatophyta</taxon>
        <taxon>Magnoliopsida</taxon>
        <taxon>Liliopsida</taxon>
        <taxon>Poales</taxon>
        <taxon>Cyperaceae</taxon>
        <taxon>Cyperoideae</taxon>
        <taxon>Rhynchosporeae</taxon>
        <taxon>Rhynchospora</taxon>
    </lineage>
</organism>
<gene>
    <name evidence="11" type="ORF">LUZ61_020578</name>
</gene>
<sequence>MAAVPENTVNTTDHQSAGSNQALTSASIGDGTMDRDLLEACSKGDISFIDQLNPSNQDILSSVTPLGNNCVHLAAMLGHESFAKEVWSKSPFLLSNTNKDGETPLIAALMAGNVTFASEILTAASTLLQPADNTSDLERGKPLNEMLLKVDKRGDNALHHAIRCGFEDFAVQLLTIEPTLSEQTNMVAESPMHMAARKGHFRVVERLLQIDKSADSGPGGYSALHGAVEMNHADITELLLEKRSKLASHASKDGSTPLGFSVANNNLKIVKILLKHDPNLAYLENTVTGRTPFLVAAIYGFVPIAEEIISACPDSAYTTSKKLSENGLHEAINHEQQNFVDFILRTPQLHRLINQVDKNGNLPIHSAAAQCNPDILRPLLSHKEQDYSALNVKSFHAVDMVFGRKKLWKTLKWNESFTLLSNVIPSGWKDVAGDKAEKRIKKQSFEDVKSLTTRYVTNTSLVAALLATITFAAAFTLPGGLSNDASDSGQPIFARKAVFQVFLISDTIAMCSSLAVVFLCILATWEDLDYLLNYRKTSRVLMWCAYGATSVTFGTGLFTVLAPKILWLAIFILVLCSILPFLSKIMSEWPVIMLRCRLGPQFRPDLARNIYS</sequence>
<feature type="repeat" description="ANK" evidence="7">
    <location>
        <begin position="219"/>
        <end position="251"/>
    </location>
</feature>
<feature type="region of interest" description="Disordered" evidence="8">
    <location>
        <begin position="1"/>
        <end position="28"/>
    </location>
</feature>
<dbReference type="InterPro" id="IPR026961">
    <property type="entry name" value="PGG_dom"/>
</dbReference>
<evidence type="ECO:0000256" key="9">
    <source>
        <dbReference type="SAM" id="Phobius"/>
    </source>
</evidence>
<dbReference type="PROSITE" id="PS50088">
    <property type="entry name" value="ANK_REPEAT"/>
    <property type="match status" value="3"/>
</dbReference>
<feature type="transmembrane region" description="Helical" evidence="9">
    <location>
        <begin position="497"/>
        <end position="519"/>
    </location>
</feature>
<feature type="transmembrane region" description="Helical" evidence="9">
    <location>
        <begin position="565"/>
        <end position="583"/>
    </location>
</feature>
<feature type="domain" description="PGG" evidence="10">
    <location>
        <begin position="456"/>
        <end position="559"/>
    </location>
</feature>
<feature type="compositionally biased region" description="Polar residues" evidence="8">
    <location>
        <begin position="7"/>
        <end position="27"/>
    </location>
</feature>
<keyword evidence="12" id="KW-1185">Reference proteome</keyword>
<evidence type="ECO:0000256" key="4">
    <source>
        <dbReference type="ARBA" id="ARBA00022989"/>
    </source>
</evidence>
<dbReference type="Pfam" id="PF13962">
    <property type="entry name" value="PGG"/>
    <property type="match status" value="1"/>
</dbReference>
<evidence type="ECO:0000313" key="12">
    <source>
        <dbReference type="Proteomes" id="UP001210211"/>
    </source>
</evidence>
<feature type="transmembrane region" description="Helical" evidence="9">
    <location>
        <begin position="455"/>
        <end position="477"/>
    </location>
</feature>
<evidence type="ECO:0000256" key="3">
    <source>
        <dbReference type="ARBA" id="ARBA00022737"/>
    </source>
</evidence>
<evidence type="ECO:0000313" key="11">
    <source>
        <dbReference type="EMBL" id="KAJ3691414.1"/>
    </source>
</evidence>
<reference evidence="11 12" key="1">
    <citation type="journal article" date="2022" name="Cell">
        <title>Repeat-based holocentromeres influence genome architecture and karyotype evolution.</title>
        <authorList>
            <person name="Hofstatter P.G."/>
            <person name="Thangavel G."/>
            <person name="Lux T."/>
            <person name="Neumann P."/>
            <person name="Vondrak T."/>
            <person name="Novak P."/>
            <person name="Zhang M."/>
            <person name="Costa L."/>
            <person name="Castellani M."/>
            <person name="Scott A."/>
            <person name="Toegelov H."/>
            <person name="Fuchs J."/>
            <person name="Mata-Sucre Y."/>
            <person name="Dias Y."/>
            <person name="Vanzela A.L.L."/>
            <person name="Huettel B."/>
            <person name="Almeida C.C.S."/>
            <person name="Simkova H."/>
            <person name="Souza G."/>
            <person name="Pedrosa-Harand A."/>
            <person name="Macas J."/>
            <person name="Mayer K.F.X."/>
            <person name="Houben A."/>
            <person name="Marques A."/>
        </authorList>
    </citation>
    <scope>NUCLEOTIDE SEQUENCE [LARGE SCALE GENOMIC DNA]</scope>
    <source>
        <strain evidence="11">RhyTen1mFocal</strain>
    </source>
</reference>
<evidence type="ECO:0000256" key="6">
    <source>
        <dbReference type="ARBA" id="ARBA00023136"/>
    </source>
</evidence>
<name>A0AAD6ENY2_9POAL</name>
<keyword evidence="3" id="KW-0677">Repeat</keyword>
<evidence type="ECO:0000256" key="5">
    <source>
        <dbReference type="ARBA" id="ARBA00023043"/>
    </source>
</evidence>
<keyword evidence="5 7" id="KW-0040">ANK repeat</keyword>
<proteinExistence type="predicted"/>
<dbReference type="Proteomes" id="UP001210211">
    <property type="component" value="Unassembled WGS sequence"/>
</dbReference>
<dbReference type="EMBL" id="JAMRDG010000002">
    <property type="protein sequence ID" value="KAJ3691414.1"/>
    <property type="molecule type" value="Genomic_DNA"/>
</dbReference>
<evidence type="ECO:0000256" key="2">
    <source>
        <dbReference type="ARBA" id="ARBA00022692"/>
    </source>
</evidence>
<protein>
    <recommendedName>
        <fullName evidence="10">PGG domain-containing protein</fullName>
    </recommendedName>
</protein>
<dbReference type="GO" id="GO:0005886">
    <property type="term" value="C:plasma membrane"/>
    <property type="evidence" value="ECO:0007669"/>
    <property type="project" value="TreeGrafter"/>
</dbReference>
<dbReference type="SUPFAM" id="SSF48403">
    <property type="entry name" value="Ankyrin repeat"/>
    <property type="match status" value="1"/>
</dbReference>
<dbReference type="InterPro" id="IPR002110">
    <property type="entry name" value="Ankyrin_rpt"/>
</dbReference>
<feature type="repeat" description="ANK" evidence="7">
    <location>
        <begin position="187"/>
        <end position="209"/>
    </location>
</feature>
<dbReference type="PANTHER" id="PTHR24186:SF54">
    <property type="entry name" value="PGG DOMAIN-CONTAINING PROTEIN"/>
    <property type="match status" value="1"/>
</dbReference>
<dbReference type="InterPro" id="IPR036770">
    <property type="entry name" value="Ankyrin_rpt-contain_sf"/>
</dbReference>
<dbReference type="Pfam" id="PF12796">
    <property type="entry name" value="Ank_2"/>
    <property type="match status" value="3"/>
</dbReference>
<keyword evidence="4 9" id="KW-1133">Transmembrane helix</keyword>